<dbReference type="InterPro" id="IPR038717">
    <property type="entry name" value="Tc1-like_DDE_dom"/>
</dbReference>
<dbReference type="EMBL" id="VNHT01000007">
    <property type="protein sequence ID" value="TYP91905.1"/>
    <property type="molecule type" value="Genomic_DNA"/>
</dbReference>
<evidence type="ECO:0000313" key="3">
    <source>
        <dbReference type="EMBL" id="TYP91905.1"/>
    </source>
</evidence>
<accession>A0A5D3YFB2</accession>
<sequence>MTYPVSFRRKVLSVREKEGLTIEQVAKRFCVGVASVTRWIKTPDPRTTRNKPSTKIDMGILAQDVKDHPDAYQSERAKRLGVSTQGINHALRRLGVTYKKTLRHPKASEEERRIFQEKIEGYEHEGRAIVYIDESGFAHDMPRTHGYAPVGERCYGVKDWHARGRTNVIGALIEKTLLTVGLFTANINADIFHAWVTQDLLPKLPSACVIVMHNATFHKRQDIKTAFANAGHTLGYLPSYSPDFNDIEPKWAQAKTIRKKEGCSIEQLFTAYAL</sequence>
<dbReference type="Gene3D" id="3.30.420.10">
    <property type="entry name" value="Ribonuclease H-like superfamily/Ribonuclease H"/>
    <property type="match status" value="1"/>
</dbReference>
<name>A0A5D3YFB2_9PROT</name>
<dbReference type="AlphaFoldDB" id="A0A5D3YFB2"/>
<feature type="domain" description="Tc1-like transposase DDE" evidence="2">
    <location>
        <begin position="129"/>
        <end position="260"/>
    </location>
</feature>
<dbReference type="Pfam" id="PF13358">
    <property type="entry name" value="DDE_3"/>
    <property type="match status" value="1"/>
</dbReference>
<dbReference type="GO" id="GO:0003676">
    <property type="term" value="F:nucleic acid binding"/>
    <property type="evidence" value="ECO:0007669"/>
    <property type="project" value="InterPro"/>
</dbReference>
<dbReference type="InterPro" id="IPR002622">
    <property type="entry name" value="Transposase_14"/>
</dbReference>
<proteinExistence type="predicted"/>
<comment type="caution">
    <text evidence="3">The sequence shown here is derived from an EMBL/GenBank/DDBJ whole genome shotgun (WGS) entry which is preliminary data.</text>
</comment>
<gene>
    <name evidence="3" type="ORF">BCL69_100766</name>
</gene>
<dbReference type="PANTHER" id="PTHR46564">
    <property type="entry name" value="TRANSPOSASE"/>
    <property type="match status" value="1"/>
</dbReference>
<dbReference type="Proteomes" id="UP000324176">
    <property type="component" value="Unassembled WGS sequence"/>
</dbReference>
<organism evidence="3 4">
    <name type="scientific">Nitrosomonas communis</name>
    <dbReference type="NCBI Taxonomy" id="44574"/>
    <lineage>
        <taxon>Bacteria</taxon>
        <taxon>Pseudomonadati</taxon>
        <taxon>Pseudomonadota</taxon>
        <taxon>Betaproteobacteria</taxon>
        <taxon>Nitrosomonadales</taxon>
        <taxon>Nitrosomonadaceae</taxon>
        <taxon>Nitrosomonas</taxon>
    </lineage>
</organism>
<evidence type="ECO:0000259" key="1">
    <source>
        <dbReference type="Pfam" id="PF01710"/>
    </source>
</evidence>
<reference evidence="3 4" key="1">
    <citation type="submission" date="2019-07" db="EMBL/GenBank/DDBJ databases">
        <title>Active sludge and wastewater microbial communities from Klosterneuburg, Austria.</title>
        <authorList>
            <person name="Wagner M."/>
        </authorList>
    </citation>
    <scope>NUCLEOTIDE SEQUENCE [LARGE SCALE GENOMIC DNA]</scope>
    <source>
        <strain evidence="3 4">Nm2</strain>
    </source>
</reference>
<dbReference type="InterPro" id="IPR036397">
    <property type="entry name" value="RNaseH_sf"/>
</dbReference>
<dbReference type="InterPro" id="IPR009057">
    <property type="entry name" value="Homeodomain-like_sf"/>
</dbReference>
<dbReference type="PANTHER" id="PTHR46564:SF1">
    <property type="entry name" value="TRANSPOSASE"/>
    <property type="match status" value="1"/>
</dbReference>
<dbReference type="NCBIfam" id="NF033545">
    <property type="entry name" value="transpos_IS630"/>
    <property type="match status" value="1"/>
</dbReference>
<evidence type="ECO:0000259" key="2">
    <source>
        <dbReference type="Pfam" id="PF13358"/>
    </source>
</evidence>
<protein>
    <submittedName>
        <fullName evidence="3">Transposase</fullName>
    </submittedName>
</protein>
<dbReference type="RefSeq" id="WP_082110492.1">
    <property type="nucleotide sequence ID" value="NZ_CP011451.1"/>
</dbReference>
<dbReference type="InterPro" id="IPR047655">
    <property type="entry name" value="Transpos_IS630-like"/>
</dbReference>
<dbReference type="SUPFAM" id="SSF46689">
    <property type="entry name" value="Homeodomain-like"/>
    <property type="match status" value="1"/>
</dbReference>
<feature type="domain" description="Transposase Synechocystis PCC 6803" evidence="1">
    <location>
        <begin position="1"/>
        <end position="106"/>
    </location>
</feature>
<dbReference type="OrthoDB" id="9772604at2"/>
<dbReference type="Pfam" id="PF01710">
    <property type="entry name" value="HTH_Tnp_IS630"/>
    <property type="match status" value="1"/>
</dbReference>
<evidence type="ECO:0000313" key="4">
    <source>
        <dbReference type="Proteomes" id="UP000324176"/>
    </source>
</evidence>